<keyword evidence="2" id="KW-1185">Reference proteome</keyword>
<evidence type="ECO:0008006" key="3">
    <source>
        <dbReference type="Google" id="ProtNLM"/>
    </source>
</evidence>
<organism evidence="1 2">
    <name type="scientific">Amycolatopsis heterodermiae</name>
    <dbReference type="NCBI Taxonomy" id="3110235"/>
    <lineage>
        <taxon>Bacteria</taxon>
        <taxon>Bacillati</taxon>
        <taxon>Actinomycetota</taxon>
        <taxon>Actinomycetes</taxon>
        <taxon>Pseudonocardiales</taxon>
        <taxon>Pseudonocardiaceae</taxon>
        <taxon>Amycolatopsis</taxon>
    </lineage>
</organism>
<protein>
    <recommendedName>
        <fullName evidence="3">Aminoacyl-tRNA hydrolase</fullName>
    </recommendedName>
</protein>
<comment type="caution">
    <text evidence="1">The sequence shown here is derived from an EMBL/GenBank/DDBJ whole genome shotgun (WGS) entry which is preliminary data.</text>
</comment>
<dbReference type="RefSeq" id="WP_323335701.1">
    <property type="nucleotide sequence ID" value="NZ_JAYFSI010000015.1"/>
</dbReference>
<dbReference type="Proteomes" id="UP001304298">
    <property type="component" value="Unassembled WGS sequence"/>
</dbReference>
<name>A0ABU5RLN1_9PSEU</name>
<evidence type="ECO:0000313" key="2">
    <source>
        <dbReference type="Proteomes" id="UP001304298"/>
    </source>
</evidence>
<evidence type="ECO:0000313" key="1">
    <source>
        <dbReference type="EMBL" id="MEA5366459.1"/>
    </source>
</evidence>
<reference evidence="1 2" key="1">
    <citation type="submission" date="2023-12" db="EMBL/GenBank/DDBJ databases">
        <title>Amycolatopsis sp. V23-08.</title>
        <authorList>
            <person name="Somphong A."/>
        </authorList>
    </citation>
    <scope>NUCLEOTIDE SEQUENCE [LARGE SCALE GENOMIC DNA]</scope>
    <source>
        <strain evidence="1 2">V23-08</strain>
    </source>
</reference>
<proteinExistence type="predicted"/>
<accession>A0ABU5RLN1</accession>
<dbReference type="EMBL" id="JAYFSI010000015">
    <property type="protein sequence ID" value="MEA5366459.1"/>
    <property type="molecule type" value="Genomic_DNA"/>
</dbReference>
<gene>
    <name evidence="1" type="ORF">VA596_43495</name>
</gene>
<sequence>MRLEPTREEKFAFALISAELGVTVNSSLEQQAPGQVDALLMYPSGNDAVLEVSILCGPDEAELRRLLQKRGNKWHLPGSQLSWTVGLHPKTPLKQFNQHFAKTFRLI</sequence>